<dbReference type="InterPro" id="IPR012934">
    <property type="entry name" value="Znf_AD"/>
</dbReference>
<dbReference type="InterPro" id="IPR036236">
    <property type="entry name" value="Znf_C2H2_sf"/>
</dbReference>
<dbReference type="Gene3D" id="3.40.1800.20">
    <property type="match status" value="1"/>
</dbReference>
<evidence type="ECO:0000256" key="7">
    <source>
        <dbReference type="ARBA" id="ARBA00023242"/>
    </source>
</evidence>
<evidence type="ECO:0000256" key="5">
    <source>
        <dbReference type="ARBA" id="ARBA00022833"/>
    </source>
</evidence>
<dbReference type="SUPFAM" id="SSF57667">
    <property type="entry name" value="beta-beta-alpha zinc fingers"/>
    <property type="match status" value="3"/>
</dbReference>
<feature type="binding site" evidence="9">
    <location>
        <position position="6"/>
    </location>
    <ligand>
        <name>Zn(2+)</name>
        <dbReference type="ChEBI" id="CHEBI:29105"/>
    </ligand>
</feature>
<dbReference type="Proteomes" id="UP001314205">
    <property type="component" value="Unassembled WGS sequence"/>
</dbReference>
<evidence type="ECO:0000313" key="13">
    <source>
        <dbReference type="Proteomes" id="UP001314205"/>
    </source>
</evidence>
<evidence type="ECO:0000256" key="1">
    <source>
        <dbReference type="ARBA" id="ARBA00004123"/>
    </source>
</evidence>
<dbReference type="GO" id="GO:0008270">
    <property type="term" value="F:zinc ion binding"/>
    <property type="evidence" value="ECO:0007669"/>
    <property type="project" value="UniProtKB-UniRule"/>
</dbReference>
<dbReference type="FunFam" id="3.30.160.60:FF:000446">
    <property type="entry name" value="Zinc finger protein"/>
    <property type="match status" value="1"/>
</dbReference>
<keyword evidence="4 8" id="KW-0863">Zinc-finger</keyword>
<feature type="domain" description="C2H2-type" evidence="10">
    <location>
        <begin position="223"/>
        <end position="250"/>
    </location>
</feature>
<dbReference type="GO" id="GO:0005634">
    <property type="term" value="C:nucleus"/>
    <property type="evidence" value="ECO:0007669"/>
    <property type="project" value="UniProtKB-SubCell"/>
</dbReference>
<keyword evidence="2 9" id="KW-0479">Metal-binding</keyword>
<dbReference type="PANTHER" id="PTHR23235:SF120">
    <property type="entry name" value="KRUPPEL-LIKE FACTOR 15"/>
    <property type="match status" value="1"/>
</dbReference>
<dbReference type="EMBL" id="CAVLGL010000068">
    <property type="protein sequence ID" value="CAK1584279.1"/>
    <property type="molecule type" value="Genomic_DNA"/>
</dbReference>
<evidence type="ECO:0000256" key="8">
    <source>
        <dbReference type="PROSITE-ProRule" id="PRU00042"/>
    </source>
</evidence>
<dbReference type="SMART" id="SM00868">
    <property type="entry name" value="zf-AD"/>
    <property type="match status" value="1"/>
</dbReference>
<evidence type="ECO:0000256" key="3">
    <source>
        <dbReference type="ARBA" id="ARBA00022737"/>
    </source>
</evidence>
<dbReference type="Pfam" id="PF13894">
    <property type="entry name" value="zf-C2H2_4"/>
    <property type="match status" value="1"/>
</dbReference>
<reference evidence="12 13" key="1">
    <citation type="submission" date="2023-11" db="EMBL/GenBank/DDBJ databases">
        <authorList>
            <person name="Hedman E."/>
            <person name="Englund M."/>
            <person name="Stromberg M."/>
            <person name="Nyberg Akerstrom W."/>
            <person name="Nylinder S."/>
            <person name="Jareborg N."/>
            <person name="Kallberg Y."/>
            <person name="Kronander E."/>
        </authorList>
    </citation>
    <scope>NUCLEOTIDE SEQUENCE [LARGE SCALE GENOMIC DNA]</scope>
</reference>
<feature type="binding site" evidence="9">
    <location>
        <position position="50"/>
    </location>
    <ligand>
        <name>Zn(2+)</name>
        <dbReference type="ChEBI" id="CHEBI:29105"/>
    </ligand>
</feature>
<evidence type="ECO:0000259" key="10">
    <source>
        <dbReference type="PROSITE" id="PS50157"/>
    </source>
</evidence>
<evidence type="ECO:0000256" key="4">
    <source>
        <dbReference type="ARBA" id="ARBA00022771"/>
    </source>
</evidence>
<dbReference type="FunFam" id="3.30.160.60:FF:001465">
    <property type="entry name" value="Zinc finger protein 560"/>
    <property type="match status" value="1"/>
</dbReference>
<name>A0AAV1KNW7_9NEOP</name>
<evidence type="ECO:0000259" key="11">
    <source>
        <dbReference type="PROSITE" id="PS51915"/>
    </source>
</evidence>
<dbReference type="PROSITE" id="PS00028">
    <property type="entry name" value="ZINC_FINGER_C2H2_1"/>
    <property type="match status" value="6"/>
</dbReference>
<dbReference type="Pfam" id="PF07776">
    <property type="entry name" value="zf-AD"/>
    <property type="match status" value="1"/>
</dbReference>
<gene>
    <name evidence="12" type="ORF">PARMNEM_LOCUS5563</name>
</gene>
<dbReference type="FunFam" id="3.30.160.60:FF:002343">
    <property type="entry name" value="Zinc finger protein 33A"/>
    <property type="match status" value="2"/>
</dbReference>
<feature type="domain" description="C2H2-type" evidence="10">
    <location>
        <begin position="195"/>
        <end position="222"/>
    </location>
</feature>
<keyword evidence="13" id="KW-1185">Reference proteome</keyword>
<feature type="domain" description="ZAD" evidence="11">
    <location>
        <begin position="4"/>
        <end position="77"/>
    </location>
</feature>
<dbReference type="GO" id="GO:0000978">
    <property type="term" value="F:RNA polymerase II cis-regulatory region sequence-specific DNA binding"/>
    <property type="evidence" value="ECO:0007669"/>
    <property type="project" value="TreeGrafter"/>
</dbReference>
<protein>
    <submittedName>
        <fullName evidence="12">Uncharacterized protein</fullName>
    </submittedName>
</protein>
<feature type="domain" description="C2H2-type" evidence="10">
    <location>
        <begin position="279"/>
        <end position="306"/>
    </location>
</feature>
<feature type="domain" description="C2H2-type" evidence="10">
    <location>
        <begin position="307"/>
        <end position="335"/>
    </location>
</feature>
<evidence type="ECO:0000256" key="9">
    <source>
        <dbReference type="PROSITE-ProRule" id="PRU01263"/>
    </source>
</evidence>
<evidence type="ECO:0000313" key="12">
    <source>
        <dbReference type="EMBL" id="CAK1584279.1"/>
    </source>
</evidence>
<dbReference type="PROSITE" id="PS50157">
    <property type="entry name" value="ZINC_FINGER_C2H2_2"/>
    <property type="match status" value="6"/>
</dbReference>
<dbReference type="PANTHER" id="PTHR23235">
    <property type="entry name" value="KRUEPPEL-LIKE TRANSCRIPTION FACTOR"/>
    <property type="match status" value="1"/>
</dbReference>
<sequence length="358" mass="40336">MDVQKCRVCLDEGTFESIFMIKGSLMLSTKIMSLANVMIYPNDGLPSTICPICTEKLENCVEFVQQCEKSDSYLRSSSTPIHNISGYNTKEDEGIKTLENDCNSCYANCVIKCSPTSDLAQDLSIDTNLNSDTNFIDKEIPIKSNSENVGNPYVNSNKVQSKKSQKQQCFTCGKVMSSRFRLKTHLRTHTGERPFSCPHCNKNFSLAQNLKVHLRVHTGEKPLRCSTCGESFAHSAGLAVHRRKHTGLTPYQCILCPRSFRTVGHLQYHVRRHTGAKNFECDICDRAFITRSDLKQHLLSHSGEKPHVCCICGMRLTRASHLKRHIRFLHNNVTGSPSERCIKQGKEGDKTKKLAECK</sequence>
<feature type="binding site" evidence="9">
    <location>
        <position position="53"/>
    </location>
    <ligand>
        <name>Zn(2+)</name>
        <dbReference type="ChEBI" id="CHEBI:29105"/>
    </ligand>
</feature>
<feature type="domain" description="C2H2-type" evidence="10">
    <location>
        <begin position="167"/>
        <end position="194"/>
    </location>
</feature>
<dbReference type="GO" id="GO:0000981">
    <property type="term" value="F:DNA-binding transcription factor activity, RNA polymerase II-specific"/>
    <property type="evidence" value="ECO:0007669"/>
    <property type="project" value="TreeGrafter"/>
</dbReference>
<comment type="caution">
    <text evidence="12">The sequence shown here is derived from an EMBL/GenBank/DDBJ whole genome shotgun (WGS) entry which is preliminary data.</text>
</comment>
<feature type="binding site" evidence="9">
    <location>
        <position position="9"/>
    </location>
    <ligand>
        <name>Zn(2+)</name>
        <dbReference type="ChEBI" id="CHEBI:29105"/>
    </ligand>
</feature>
<feature type="domain" description="C2H2-type" evidence="10">
    <location>
        <begin position="251"/>
        <end position="278"/>
    </location>
</feature>
<dbReference type="SUPFAM" id="SSF57716">
    <property type="entry name" value="Glucocorticoid receptor-like (DNA-binding domain)"/>
    <property type="match status" value="1"/>
</dbReference>
<keyword evidence="3" id="KW-0677">Repeat</keyword>
<comment type="subcellular location">
    <subcellularLocation>
        <location evidence="1">Nucleus</location>
    </subcellularLocation>
</comment>
<accession>A0AAV1KNW7</accession>
<dbReference type="SMART" id="SM00355">
    <property type="entry name" value="ZnF_C2H2"/>
    <property type="match status" value="6"/>
</dbReference>
<keyword evidence="5 9" id="KW-0862">Zinc</keyword>
<dbReference type="InterPro" id="IPR013087">
    <property type="entry name" value="Znf_C2H2_type"/>
</dbReference>
<dbReference type="AlphaFoldDB" id="A0AAV1KNW7"/>
<organism evidence="12 13">
    <name type="scientific">Parnassius mnemosyne</name>
    <name type="common">clouded apollo</name>
    <dbReference type="NCBI Taxonomy" id="213953"/>
    <lineage>
        <taxon>Eukaryota</taxon>
        <taxon>Metazoa</taxon>
        <taxon>Ecdysozoa</taxon>
        <taxon>Arthropoda</taxon>
        <taxon>Hexapoda</taxon>
        <taxon>Insecta</taxon>
        <taxon>Pterygota</taxon>
        <taxon>Neoptera</taxon>
        <taxon>Endopterygota</taxon>
        <taxon>Lepidoptera</taxon>
        <taxon>Glossata</taxon>
        <taxon>Ditrysia</taxon>
        <taxon>Papilionoidea</taxon>
        <taxon>Papilionidae</taxon>
        <taxon>Parnassiinae</taxon>
        <taxon>Parnassini</taxon>
        <taxon>Parnassius</taxon>
        <taxon>Driopa</taxon>
    </lineage>
</organism>
<dbReference type="Gene3D" id="3.30.160.60">
    <property type="entry name" value="Classic Zinc Finger"/>
    <property type="match status" value="6"/>
</dbReference>
<dbReference type="GO" id="GO:0000122">
    <property type="term" value="P:negative regulation of transcription by RNA polymerase II"/>
    <property type="evidence" value="ECO:0007669"/>
    <property type="project" value="UniProtKB-ARBA"/>
</dbReference>
<evidence type="ECO:0000256" key="2">
    <source>
        <dbReference type="ARBA" id="ARBA00022723"/>
    </source>
</evidence>
<dbReference type="Pfam" id="PF00096">
    <property type="entry name" value="zf-C2H2"/>
    <property type="match status" value="4"/>
</dbReference>
<keyword evidence="7" id="KW-0539">Nucleus</keyword>
<proteinExistence type="predicted"/>
<keyword evidence="6" id="KW-0238">DNA-binding</keyword>
<dbReference type="PROSITE" id="PS51915">
    <property type="entry name" value="ZAD"/>
    <property type="match status" value="1"/>
</dbReference>
<evidence type="ECO:0000256" key="6">
    <source>
        <dbReference type="ARBA" id="ARBA00023125"/>
    </source>
</evidence>